<evidence type="ECO:0000259" key="8">
    <source>
        <dbReference type="PROSITE" id="PS50879"/>
    </source>
</evidence>
<evidence type="ECO:0000256" key="4">
    <source>
        <dbReference type="ARBA" id="ARBA00022722"/>
    </source>
</evidence>
<protein>
    <recommendedName>
        <fullName evidence="3">ribonuclease H</fullName>
        <ecNumber evidence="3">3.1.26.4</ecNumber>
    </recommendedName>
</protein>
<evidence type="ECO:0000256" key="2">
    <source>
        <dbReference type="ARBA" id="ARBA00005300"/>
    </source>
</evidence>
<dbReference type="InterPro" id="IPR036397">
    <property type="entry name" value="RNaseH_sf"/>
</dbReference>
<evidence type="ECO:0000313" key="10">
    <source>
        <dbReference type="Proteomes" id="UP000077315"/>
    </source>
</evidence>
<dbReference type="PANTHER" id="PTHR10642">
    <property type="entry name" value="RIBONUCLEASE H1"/>
    <property type="match status" value="1"/>
</dbReference>
<dbReference type="RefSeq" id="XP_018298781.1">
    <property type="nucleotide sequence ID" value="XM_018440855.1"/>
</dbReference>
<proteinExistence type="inferred from homology"/>
<dbReference type="EMBL" id="KV440971">
    <property type="protein sequence ID" value="OAD80741.1"/>
    <property type="molecule type" value="Genomic_DNA"/>
</dbReference>
<keyword evidence="10" id="KW-1185">Reference proteome</keyword>
<dbReference type="STRING" id="763407.A0A163BD10"/>
<dbReference type="PANTHER" id="PTHR10642:SF26">
    <property type="entry name" value="RIBONUCLEASE H1"/>
    <property type="match status" value="1"/>
</dbReference>
<dbReference type="SUPFAM" id="SSF53098">
    <property type="entry name" value="Ribonuclease H-like"/>
    <property type="match status" value="1"/>
</dbReference>
<name>A0A163BD10_PHYB8</name>
<feature type="domain" description="RNase H type-1" evidence="8">
    <location>
        <begin position="191"/>
        <end position="331"/>
    </location>
</feature>
<comment type="catalytic activity">
    <reaction evidence="1">
        <text>Endonucleolytic cleavage to 5'-phosphomonoester.</text>
        <dbReference type="EC" id="3.1.26.4"/>
    </reaction>
</comment>
<dbReference type="AlphaFoldDB" id="A0A163BD10"/>
<evidence type="ECO:0000256" key="1">
    <source>
        <dbReference type="ARBA" id="ARBA00000077"/>
    </source>
</evidence>
<dbReference type="Pfam" id="PF00075">
    <property type="entry name" value="RNase_H"/>
    <property type="match status" value="1"/>
</dbReference>
<dbReference type="PROSITE" id="PS50879">
    <property type="entry name" value="RNASE_H_1"/>
    <property type="match status" value="1"/>
</dbReference>
<accession>A0A163BD10</accession>
<dbReference type="GO" id="GO:0004523">
    <property type="term" value="F:RNA-DNA hybrid ribonuclease activity"/>
    <property type="evidence" value="ECO:0007669"/>
    <property type="project" value="UniProtKB-EC"/>
</dbReference>
<evidence type="ECO:0000313" key="9">
    <source>
        <dbReference type="EMBL" id="OAD80741.1"/>
    </source>
</evidence>
<evidence type="ECO:0000256" key="6">
    <source>
        <dbReference type="ARBA" id="ARBA00022759"/>
    </source>
</evidence>
<comment type="similarity">
    <text evidence="2">Belongs to the RNase H family.</text>
</comment>
<reference evidence="10" key="1">
    <citation type="submission" date="2015-06" db="EMBL/GenBank/DDBJ databases">
        <title>Expansion of signal transduction pathways in fungi by whole-genome duplication.</title>
        <authorList>
            <consortium name="DOE Joint Genome Institute"/>
            <person name="Corrochano L.M."/>
            <person name="Kuo A."/>
            <person name="Marcet-Houben M."/>
            <person name="Polaino S."/>
            <person name="Salamov A."/>
            <person name="Villalobos J.M."/>
            <person name="Alvarez M.I."/>
            <person name="Avalos J."/>
            <person name="Benito E.P."/>
            <person name="Benoit I."/>
            <person name="Burger G."/>
            <person name="Camino L.P."/>
            <person name="Canovas D."/>
            <person name="Cerda-Olmedo E."/>
            <person name="Cheng J.-F."/>
            <person name="Dominguez A."/>
            <person name="Elias M."/>
            <person name="Eslava A.P."/>
            <person name="Glaser F."/>
            <person name="Grimwood J."/>
            <person name="Gutierrez G."/>
            <person name="Heitman J."/>
            <person name="Henrissat B."/>
            <person name="Iturriaga E.A."/>
            <person name="Lang B.F."/>
            <person name="Lavin J.L."/>
            <person name="Lee S."/>
            <person name="Li W."/>
            <person name="Lindquist E."/>
            <person name="Lopez-Garcia S."/>
            <person name="Luque E.M."/>
            <person name="Marcos A.T."/>
            <person name="Martin J."/>
            <person name="McCluskey K."/>
            <person name="Medina H.R."/>
            <person name="Miralles-Duran A."/>
            <person name="Miyazaki A."/>
            <person name="Munoz-Torres E."/>
            <person name="Oguiza J.A."/>
            <person name="Ohm R."/>
            <person name="Olmedo M."/>
            <person name="Orejas M."/>
            <person name="Ortiz-Castellanos L."/>
            <person name="Pisabarro A.G."/>
            <person name="Rodriguez-Romero J."/>
            <person name="Ruiz-Herrera J."/>
            <person name="Ruiz-Vazquez R."/>
            <person name="Sanz C."/>
            <person name="Schackwitz W."/>
            <person name="Schmutz J."/>
            <person name="Shahriari M."/>
            <person name="Shelest E."/>
            <person name="Silva-Franco F."/>
            <person name="Soanes D."/>
            <person name="Syed K."/>
            <person name="Tagua V.G."/>
            <person name="Talbot N.J."/>
            <person name="Thon M."/>
            <person name="De vries R.P."/>
            <person name="Wiebenga A."/>
            <person name="Yadav J.S."/>
            <person name="Braun E.L."/>
            <person name="Baker S."/>
            <person name="Garre V."/>
            <person name="Horwitz B."/>
            <person name="Torres-Martinez S."/>
            <person name="Idnurm A."/>
            <person name="Herrera-Estrella A."/>
            <person name="Gabaldon T."/>
            <person name="Grigoriev I.V."/>
        </authorList>
    </citation>
    <scope>NUCLEOTIDE SEQUENCE [LARGE SCALE GENOMIC DNA]</scope>
    <source>
        <strain evidence="10">NRRL 1555(-)</strain>
    </source>
</reference>
<keyword evidence="7" id="KW-0378">Hydrolase</keyword>
<dbReference type="InterPro" id="IPR050092">
    <property type="entry name" value="RNase_H"/>
</dbReference>
<dbReference type="Proteomes" id="UP000077315">
    <property type="component" value="Unassembled WGS sequence"/>
</dbReference>
<keyword evidence="4" id="KW-0540">Nuclease</keyword>
<organism evidence="9 10">
    <name type="scientific">Phycomyces blakesleeanus (strain ATCC 8743b / DSM 1359 / FGSC 10004 / NBRC 33097 / NRRL 1555)</name>
    <dbReference type="NCBI Taxonomy" id="763407"/>
    <lineage>
        <taxon>Eukaryota</taxon>
        <taxon>Fungi</taxon>
        <taxon>Fungi incertae sedis</taxon>
        <taxon>Mucoromycota</taxon>
        <taxon>Mucoromycotina</taxon>
        <taxon>Mucoromycetes</taxon>
        <taxon>Mucorales</taxon>
        <taxon>Phycomycetaceae</taxon>
        <taxon>Phycomyces</taxon>
    </lineage>
</organism>
<dbReference type="Gene3D" id="3.30.420.10">
    <property type="entry name" value="Ribonuclease H-like superfamily/Ribonuclease H"/>
    <property type="match status" value="1"/>
</dbReference>
<keyword evidence="5" id="KW-0479">Metal-binding</keyword>
<gene>
    <name evidence="9" type="ORF">PHYBLDRAFT_61791</name>
</gene>
<evidence type="ECO:0000256" key="5">
    <source>
        <dbReference type="ARBA" id="ARBA00022723"/>
    </source>
</evidence>
<evidence type="ECO:0000256" key="3">
    <source>
        <dbReference type="ARBA" id="ARBA00012180"/>
    </source>
</evidence>
<dbReference type="GeneID" id="29001761"/>
<dbReference type="InterPro" id="IPR012337">
    <property type="entry name" value="RNaseH-like_sf"/>
</dbReference>
<dbReference type="GO" id="GO:0003676">
    <property type="term" value="F:nucleic acid binding"/>
    <property type="evidence" value="ECO:0007669"/>
    <property type="project" value="InterPro"/>
</dbReference>
<keyword evidence="6" id="KW-0255">Endonuclease</keyword>
<dbReference type="GO" id="GO:0043137">
    <property type="term" value="P:DNA replication, removal of RNA primer"/>
    <property type="evidence" value="ECO:0007669"/>
    <property type="project" value="TreeGrafter"/>
</dbReference>
<dbReference type="InParanoid" id="A0A163BD10"/>
<dbReference type="OrthoDB" id="128665at2759"/>
<dbReference type="GO" id="GO:0046872">
    <property type="term" value="F:metal ion binding"/>
    <property type="evidence" value="ECO:0007669"/>
    <property type="project" value="UniProtKB-KW"/>
</dbReference>
<sequence>METSNTDVESNYTDALNDMDSSSGDIEFYDCVMELNNNNVEVADKNSNNSRDFEISEDTTGTTDDYIEISDDEEDTIVNQNNEGDDDSCVFLYENITQQRLSHIQEDDVVDITEKMKIVSKAKAKELDRLRRSLNVIETSHHKKVAHTRDRYNRISKYNFQSYDMSRVCGSEVYKAYMRVKEYNSSLEKDVLTIHTAFVDGSLRFKKFGNMGRCFGGLGVYWGNNDPRNLSEPCGAEIVSSDGAELMAILRALQVCGDPTSSLRIESDSMHSILAIRGRFTIIDPVIRDILKRIKFQLNLRQAKVYFAKVPAHNGIPGNEAADKLAKIGSTTCMRRFEREYYKNSYKNPYDIPYKSPYKSPYKNFYPLR</sequence>
<dbReference type="VEuPathDB" id="FungiDB:PHYBLDRAFT_61791"/>
<dbReference type="EC" id="3.1.26.4" evidence="3"/>
<dbReference type="InterPro" id="IPR002156">
    <property type="entry name" value="RNaseH_domain"/>
</dbReference>
<evidence type="ECO:0000256" key="7">
    <source>
        <dbReference type="ARBA" id="ARBA00022801"/>
    </source>
</evidence>